<gene>
    <name evidence="2" type="ORF">IAC94_04850</name>
</gene>
<dbReference type="GO" id="GO:0006412">
    <property type="term" value="P:translation"/>
    <property type="evidence" value="ECO:0007669"/>
    <property type="project" value="TreeGrafter"/>
</dbReference>
<dbReference type="GO" id="GO:0006139">
    <property type="term" value="P:nucleobase-containing compound metabolic process"/>
    <property type="evidence" value="ECO:0007669"/>
    <property type="project" value="InterPro"/>
</dbReference>
<dbReference type="Gene3D" id="1.10.3500.10">
    <property type="entry name" value="Tex N-terminal region-like"/>
    <property type="match status" value="1"/>
</dbReference>
<dbReference type="SUPFAM" id="SSF47781">
    <property type="entry name" value="RuvA domain 2-like"/>
    <property type="match status" value="2"/>
</dbReference>
<dbReference type="InterPro" id="IPR032639">
    <property type="entry name" value="Tex_YqgF"/>
</dbReference>
<dbReference type="InterPro" id="IPR055179">
    <property type="entry name" value="Tex-like_central_region"/>
</dbReference>
<feature type="domain" description="S1 motif" evidence="1">
    <location>
        <begin position="644"/>
        <end position="720"/>
    </location>
</feature>
<dbReference type="InterPro" id="IPR012337">
    <property type="entry name" value="RNaseH-like_sf"/>
</dbReference>
<comment type="caution">
    <text evidence="2">The sequence shown here is derived from an EMBL/GenBank/DDBJ whole genome shotgun (WGS) entry which is preliminary data.</text>
</comment>
<dbReference type="InterPro" id="IPR037027">
    <property type="entry name" value="YqgF/RNaseH-like_dom_sf"/>
</dbReference>
<evidence type="ECO:0000313" key="2">
    <source>
        <dbReference type="EMBL" id="HIR62833.1"/>
    </source>
</evidence>
<dbReference type="SMART" id="SM00732">
    <property type="entry name" value="YqgFc"/>
    <property type="match status" value="1"/>
</dbReference>
<dbReference type="Gene3D" id="1.10.10.650">
    <property type="entry name" value="RuvA domain 2-like"/>
    <property type="match status" value="1"/>
</dbReference>
<reference evidence="2" key="2">
    <citation type="journal article" date="2021" name="PeerJ">
        <title>Extensive microbial diversity within the chicken gut microbiome revealed by metagenomics and culture.</title>
        <authorList>
            <person name="Gilroy R."/>
            <person name="Ravi A."/>
            <person name="Getino M."/>
            <person name="Pursley I."/>
            <person name="Horton D.L."/>
            <person name="Alikhan N.F."/>
            <person name="Baker D."/>
            <person name="Gharbi K."/>
            <person name="Hall N."/>
            <person name="Watson M."/>
            <person name="Adriaenssens E.M."/>
            <person name="Foster-Nyarko E."/>
            <person name="Jarju S."/>
            <person name="Secka A."/>
            <person name="Antonio M."/>
            <person name="Oren A."/>
            <person name="Chaudhuri R.R."/>
            <person name="La Ragione R."/>
            <person name="Hildebrand F."/>
            <person name="Pallen M.J."/>
        </authorList>
    </citation>
    <scope>NUCLEOTIDE SEQUENCE</scope>
    <source>
        <strain evidence="2">ChiHjej13B12-12457</strain>
    </source>
</reference>
<dbReference type="FunFam" id="1.10.150.310:FF:000001">
    <property type="entry name" value="RNA-binding transcriptional accessory protein"/>
    <property type="match status" value="1"/>
</dbReference>
<dbReference type="Pfam" id="PF17674">
    <property type="entry name" value="HHH_9"/>
    <property type="match status" value="1"/>
</dbReference>
<dbReference type="PROSITE" id="PS50126">
    <property type="entry name" value="S1"/>
    <property type="match status" value="1"/>
</dbReference>
<dbReference type="Gene3D" id="2.40.50.140">
    <property type="entry name" value="Nucleic acid-binding proteins"/>
    <property type="match status" value="1"/>
</dbReference>
<dbReference type="GO" id="GO:0003729">
    <property type="term" value="F:mRNA binding"/>
    <property type="evidence" value="ECO:0007669"/>
    <property type="project" value="TreeGrafter"/>
</dbReference>
<evidence type="ECO:0000259" key="1">
    <source>
        <dbReference type="PROSITE" id="PS50126"/>
    </source>
</evidence>
<dbReference type="PANTHER" id="PTHR10724">
    <property type="entry name" value="30S RIBOSOMAL PROTEIN S1"/>
    <property type="match status" value="1"/>
</dbReference>
<reference evidence="2" key="1">
    <citation type="submission" date="2020-10" db="EMBL/GenBank/DDBJ databases">
        <authorList>
            <person name="Gilroy R."/>
        </authorList>
    </citation>
    <scope>NUCLEOTIDE SEQUENCE</scope>
    <source>
        <strain evidence="2">ChiHjej13B12-12457</strain>
    </source>
</reference>
<dbReference type="PANTHER" id="PTHR10724:SF10">
    <property type="entry name" value="S1 RNA-BINDING DOMAIN-CONTAINING PROTEIN 1"/>
    <property type="match status" value="1"/>
</dbReference>
<dbReference type="Pfam" id="PF09371">
    <property type="entry name" value="Tex_N"/>
    <property type="match status" value="1"/>
</dbReference>
<dbReference type="AlphaFoldDB" id="A0A9D1E1I2"/>
<dbReference type="InterPro" id="IPR044146">
    <property type="entry name" value="S1_Tex"/>
</dbReference>
<proteinExistence type="predicted"/>
<dbReference type="FunFam" id="3.30.420.140:FF:000001">
    <property type="entry name" value="RNA-binding transcriptional accessory protein"/>
    <property type="match status" value="1"/>
</dbReference>
<sequence length="721" mass="80514">MESLYVNHIAELMSVAPWRVEHCIELIAEGATVPFISRYRKERTGGLDEAQVAEIKHYNEKFEELAKRKESVLESIASQEKLTPELEKQIRECLDPVVLEDLYLPYRPKRRTRASVAKEKGLEPLAEAIFSCKSRNPEKEAVSYVSEQVPDAEAALSGARDIMAEWISESVPVREMMRRSYSKYGRLTAHVASGVDEESEEASKYRNYFKFSEDISRAPSHRVLAVLRGAREGVLSVKVDVDKDRTLDRIYSSVLRGKPSPSEAAALEIDYAVEDSFKRLLHPSIENETLRSAKERADIESIRVFGDNLRQLLMAPPLGQKRVLAIDPGFRTGCKVVCLDAQGALLHNDTIFPHPPRNERTMAMKKISNMVETYRIEVIAIGNGTAGRETEAFIKKIALPEDVRVYSVSEDGASVYSASPVGREEFPEYDVTVRGAVSIGRRIMDPLAELVKIDPKSIGVGQYQHDVDQGLLKERLDEVVENCVNSVGVNLNTASRHLLSYVSGVGPAMARNIVEYRDEHGAFASRWDLLHVKRLGEKAFEQCAGFLRIPGAADPLDNTAVHPERYPLVKKMAADAGVSVAELIARKDLRDSVDLKAYVSDEVGMPTLTDIMQELDKPRRDPRASYKVLEFAEDIHTIEDLQAGMELPGIVTNVTDFGAFVDFGIKQNGLIHVSRMGAAGPDGRRRRVARPSDVLKVHQHVRVRVIEVDLKRGRIALELIG</sequence>
<dbReference type="Pfam" id="PF00575">
    <property type="entry name" value="S1"/>
    <property type="match status" value="1"/>
</dbReference>
<name>A0A9D1E1I2_9BACT</name>
<dbReference type="InterPro" id="IPR041692">
    <property type="entry name" value="HHH_9"/>
</dbReference>
<dbReference type="InterPro" id="IPR050437">
    <property type="entry name" value="Ribos_protein_bS1-like"/>
</dbReference>
<dbReference type="CDD" id="cd05685">
    <property type="entry name" value="S1_Tex"/>
    <property type="match status" value="1"/>
</dbReference>
<dbReference type="SUPFAM" id="SSF53098">
    <property type="entry name" value="Ribonuclease H-like"/>
    <property type="match status" value="1"/>
</dbReference>
<dbReference type="GO" id="GO:0003735">
    <property type="term" value="F:structural constituent of ribosome"/>
    <property type="evidence" value="ECO:0007669"/>
    <property type="project" value="TreeGrafter"/>
</dbReference>
<evidence type="ECO:0000313" key="3">
    <source>
        <dbReference type="Proteomes" id="UP000886744"/>
    </source>
</evidence>
<dbReference type="FunFam" id="1.10.10.650:FF:000001">
    <property type="entry name" value="S1 RNA-binding domain 1"/>
    <property type="match status" value="1"/>
</dbReference>
<dbReference type="SMART" id="SM00316">
    <property type="entry name" value="S1"/>
    <property type="match status" value="1"/>
</dbReference>
<accession>A0A9D1E1I2</accession>
<dbReference type="Pfam" id="PF22706">
    <property type="entry name" value="Tex_central_region"/>
    <property type="match status" value="1"/>
</dbReference>
<dbReference type="Proteomes" id="UP000886744">
    <property type="component" value="Unassembled WGS sequence"/>
</dbReference>
<dbReference type="InterPro" id="IPR023319">
    <property type="entry name" value="Tex-like_HTH_dom_sf"/>
</dbReference>
<dbReference type="Gene3D" id="1.10.150.310">
    <property type="entry name" value="Tex RuvX-like domain-like"/>
    <property type="match status" value="1"/>
</dbReference>
<dbReference type="SUPFAM" id="SSF50249">
    <property type="entry name" value="Nucleic acid-binding proteins"/>
    <property type="match status" value="1"/>
</dbReference>
<dbReference type="GO" id="GO:0005737">
    <property type="term" value="C:cytoplasm"/>
    <property type="evidence" value="ECO:0007669"/>
    <property type="project" value="UniProtKB-ARBA"/>
</dbReference>
<protein>
    <submittedName>
        <fullName evidence="2">RNA-binding transcriptional accessory protein</fullName>
    </submittedName>
</protein>
<dbReference type="Pfam" id="PF12836">
    <property type="entry name" value="HHH_3"/>
    <property type="match status" value="1"/>
</dbReference>
<dbReference type="InterPro" id="IPR018974">
    <property type="entry name" value="Tex-like_N"/>
</dbReference>
<dbReference type="InterPro" id="IPR012340">
    <property type="entry name" value="NA-bd_OB-fold"/>
</dbReference>
<dbReference type="Gene3D" id="3.30.420.140">
    <property type="entry name" value="YqgF/RNase H-like domain"/>
    <property type="match status" value="1"/>
</dbReference>
<dbReference type="InterPro" id="IPR023323">
    <property type="entry name" value="Tex-like_dom_sf"/>
</dbReference>
<dbReference type="EMBL" id="DVHI01000061">
    <property type="protein sequence ID" value="HIR62833.1"/>
    <property type="molecule type" value="Genomic_DNA"/>
</dbReference>
<organism evidence="2 3">
    <name type="scientific">Candidatus Coprenecus avistercoris</name>
    <dbReference type="NCBI Taxonomy" id="2840730"/>
    <lineage>
        <taxon>Bacteria</taxon>
        <taxon>Pseudomonadati</taxon>
        <taxon>Bacteroidota</taxon>
        <taxon>Bacteroidia</taxon>
        <taxon>Bacteroidales</taxon>
        <taxon>Rikenellaceae</taxon>
        <taxon>Rikenellaceae incertae sedis</taxon>
        <taxon>Candidatus Coprenecus</taxon>
    </lineage>
</organism>
<dbReference type="SUPFAM" id="SSF158832">
    <property type="entry name" value="Tex N-terminal region-like"/>
    <property type="match status" value="1"/>
</dbReference>
<dbReference type="InterPro" id="IPR006641">
    <property type="entry name" value="YqgF/RNaseH-like_dom"/>
</dbReference>
<dbReference type="InterPro" id="IPR003029">
    <property type="entry name" value="S1_domain"/>
</dbReference>
<dbReference type="FunFam" id="2.40.50.140:FF:000051">
    <property type="entry name" value="RNA-binding transcriptional accessory protein"/>
    <property type="match status" value="1"/>
</dbReference>
<dbReference type="InterPro" id="IPR010994">
    <property type="entry name" value="RuvA_2-like"/>
</dbReference>
<dbReference type="Pfam" id="PF16921">
    <property type="entry name" value="Tex_YqgF"/>
    <property type="match status" value="1"/>
</dbReference>